<evidence type="ECO:0008006" key="3">
    <source>
        <dbReference type="Google" id="ProtNLM"/>
    </source>
</evidence>
<dbReference type="RefSeq" id="XP_009049986.1">
    <property type="nucleotide sequence ID" value="XM_009051738.1"/>
</dbReference>
<keyword evidence="2" id="KW-1185">Reference proteome</keyword>
<protein>
    <recommendedName>
        <fullName evidence="3">Xyloside xylosyltransferase 1</fullName>
    </recommendedName>
</protein>
<feature type="non-terminal residue" evidence="1">
    <location>
        <position position="1"/>
    </location>
</feature>
<dbReference type="OrthoDB" id="411524at2759"/>
<dbReference type="OMA" id="YFRCEGQ"/>
<dbReference type="PANTHER" id="PTHR46612:SF1">
    <property type="entry name" value="XYLOSIDE XYLOSYLTRANSFERASE 1"/>
    <property type="match status" value="1"/>
</dbReference>
<dbReference type="GO" id="GO:0140560">
    <property type="term" value="F:xylosyl alpha-1,3-xylosyltransferase activity"/>
    <property type="evidence" value="ECO:0007669"/>
    <property type="project" value="TreeGrafter"/>
</dbReference>
<dbReference type="PANTHER" id="PTHR46612">
    <property type="entry name" value="XYLOSIDE XYLOSYLTRANSFERASE 1"/>
    <property type="match status" value="1"/>
</dbReference>
<name>V4CC87_LOTGI</name>
<dbReference type="Gene3D" id="3.90.550.10">
    <property type="entry name" value="Spore Coat Polysaccharide Biosynthesis Protein SpsA, Chain A"/>
    <property type="match status" value="1"/>
</dbReference>
<organism evidence="1 2">
    <name type="scientific">Lottia gigantea</name>
    <name type="common">Giant owl limpet</name>
    <dbReference type="NCBI Taxonomy" id="225164"/>
    <lineage>
        <taxon>Eukaryota</taxon>
        <taxon>Metazoa</taxon>
        <taxon>Spiralia</taxon>
        <taxon>Lophotrochozoa</taxon>
        <taxon>Mollusca</taxon>
        <taxon>Gastropoda</taxon>
        <taxon>Patellogastropoda</taxon>
        <taxon>Lottioidea</taxon>
        <taxon>Lottiidae</taxon>
        <taxon>Lottia</taxon>
    </lineage>
</organism>
<dbReference type="GO" id="GO:0005789">
    <property type="term" value="C:endoplasmic reticulum membrane"/>
    <property type="evidence" value="ECO:0007669"/>
    <property type="project" value="TreeGrafter"/>
</dbReference>
<dbReference type="SUPFAM" id="SSF53448">
    <property type="entry name" value="Nucleotide-diphospho-sugar transferases"/>
    <property type="match status" value="1"/>
</dbReference>
<gene>
    <name evidence="1" type="ORF">LOTGIDRAFT_113431</name>
</gene>
<evidence type="ECO:0000313" key="2">
    <source>
        <dbReference type="Proteomes" id="UP000030746"/>
    </source>
</evidence>
<dbReference type="CTD" id="20230957"/>
<dbReference type="HOGENOM" id="CLU_048175_1_0_1"/>
<dbReference type="STRING" id="225164.V4CC87"/>
<proteinExistence type="predicted"/>
<dbReference type="EMBL" id="KB201037">
    <property type="protein sequence ID" value="ESO99499.1"/>
    <property type="molecule type" value="Genomic_DNA"/>
</dbReference>
<dbReference type="GO" id="GO:0016266">
    <property type="term" value="P:protein O-linked glycosylation via N-acetyl-galactosamine"/>
    <property type="evidence" value="ECO:0007669"/>
    <property type="project" value="TreeGrafter"/>
</dbReference>
<evidence type="ECO:0000313" key="1">
    <source>
        <dbReference type="EMBL" id="ESO99499.1"/>
    </source>
</evidence>
<dbReference type="AlphaFoldDB" id="V4CC87"/>
<dbReference type="GeneID" id="20230957"/>
<reference evidence="1 2" key="1">
    <citation type="journal article" date="2013" name="Nature">
        <title>Insights into bilaterian evolution from three spiralian genomes.</title>
        <authorList>
            <person name="Simakov O."/>
            <person name="Marletaz F."/>
            <person name="Cho S.J."/>
            <person name="Edsinger-Gonzales E."/>
            <person name="Havlak P."/>
            <person name="Hellsten U."/>
            <person name="Kuo D.H."/>
            <person name="Larsson T."/>
            <person name="Lv J."/>
            <person name="Arendt D."/>
            <person name="Savage R."/>
            <person name="Osoegawa K."/>
            <person name="de Jong P."/>
            <person name="Grimwood J."/>
            <person name="Chapman J.A."/>
            <person name="Shapiro H."/>
            <person name="Aerts A."/>
            <person name="Otillar R.P."/>
            <person name="Terry A.Y."/>
            <person name="Boore J.L."/>
            <person name="Grigoriev I.V."/>
            <person name="Lindberg D.R."/>
            <person name="Seaver E.C."/>
            <person name="Weisblat D.A."/>
            <person name="Putnam N.H."/>
            <person name="Rokhsar D.S."/>
        </authorList>
    </citation>
    <scope>NUCLEOTIDE SEQUENCE [LARGE SCALE GENOMIC DNA]</scope>
</reference>
<accession>V4CC87</accession>
<dbReference type="Proteomes" id="UP000030746">
    <property type="component" value="Unassembled WGS sequence"/>
</dbReference>
<dbReference type="InterPro" id="IPR042465">
    <property type="entry name" value="XXLT1"/>
</dbReference>
<dbReference type="InterPro" id="IPR029044">
    <property type="entry name" value="Nucleotide-diphossugar_trans"/>
</dbReference>
<sequence>INDMKKYFSSSEHSYYAQSLFFVSIVIHKVKAFDLDTAILIDSDLKFESDINDLNKQFENFAENNVIGLARENQPVYRHLFSSYRSHNPGTRVGSPPPNGLSGFNSGVVLLNIKRMGSSSQYNELINPEVLQRMTKTYDFKGHLGDQDFFTLLSLEHEDLFYVLPCTWNRQLCVWWRDKGYEDVFDLYFKCNGKINIYHGNCNTPFPSS</sequence>
<dbReference type="KEGG" id="lgi:LOTGIDRAFT_113431"/>